<dbReference type="Proteomes" id="UP000288096">
    <property type="component" value="Unassembled WGS sequence"/>
</dbReference>
<gene>
    <name evidence="2" type="ORF">DENIS_3093</name>
</gene>
<feature type="compositionally biased region" description="Acidic residues" evidence="1">
    <location>
        <begin position="319"/>
        <end position="334"/>
    </location>
</feature>
<dbReference type="InterPro" id="IPR016024">
    <property type="entry name" value="ARM-type_fold"/>
</dbReference>
<dbReference type="AlphaFoldDB" id="A0A401FYV8"/>
<name>A0A401FYV8_9BACT</name>
<sequence length="414" mass="45873">MSGIHDIITQHAEEAAFNWLLRDSAVHAPHYDLKDLAELDDRVEAHIDGLRIAGDAGWELCKAQLMWEEPGEVFAASVLALENGAEDRLQTVFEAAIVSPETVRGLVSAFGWEPYPKVRDYLQTLTASESPDMRRIGIAACAINRWYPGKALAEAFSQDDSLLKARALKAVGEIGLRDMLPSVRAHFTAEDEKCRFYAAWSAALLRDSDALPVLGEIAETGGPYAPRACFTALRLLRISEAHAWLKKLASQPEHQRMAVMGAGVLGDPVLIPWLIQQMESPELARVAGESFSVITGADIADEDLEGEWPEGFEAGPTEAPEDEDVDTDPDEDLPWPDPERILTWWHPHKKNFQNSVRYFSGRPVSEAHLRRVLRDGFQRQRAAAAIELAMIKPGQPLFEVRGPGFQQQILLGGE</sequence>
<proteinExistence type="predicted"/>
<dbReference type="EMBL" id="BEXT01000001">
    <property type="protein sequence ID" value="GBC62130.1"/>
    <property type="molecule type" value="Genomic_DNA"/>
</dbReference>
<dbReference type="InterPro" id="IPR011989">
    <property type="entry name" value="ARM-like"/>
</dbReference>
<protein>
    <recommendedName>
        <fullName evidence="4">TIGR02270 family protein</fullName>
    </recommendedName>
</protein>
<evidence type="ECO:0000256" key="1">
    <source>
        <dbReference type="SAM" id="MobiDB-lite"/>
    </source>
</evidence>
<keyword evidence="3" id="KW-1185">Reference proteome</keyword>
<comment type="caution">
    <text evidence="2">The sequence shown here is derived from an EMBL/GenBank/DDBJ whole genome shotgun (WGS) entry which is preliminary data.</text>
</comment>
<evidence type="ECO:0008006" key="4">
    <source>
        <dbReference type="Google" id="ProtNLM"/>
    </source>
</evidence>
<reference evidence="3" key="2">
    <citation type="submission" date="2019-01" db="EMBL/GenBank/DDBJ databases">
        <title>Genome sequence of Desulfonema ishimotonii strain Tokyo 01.</title>
        <authorList>
            <person name="Fukui M."/>
        </authorList>
    </citation>
    <scope>NUCLEOTIDE SEQUENCE [LARGE SCALE GENOMIC DNA]</scope>
    <source>
        <strain evidence="3">Tokyo 01</strain>
    </source>
</reference>
<evidence type="ECO:0000313" key="3">
    <source>
        <dbReference type="Proteomes" id="UP000288096"/>
    </source>
</evidence>
<accession>A0A401FYV8</accession>
<dbReference type="Pfam" id="PF13646">
    <property type="entry name" value="HEAT_2"/>
    <property type="match status" value="1"/>
</dbReference>
<dbReference type="SUPFAM" id="SSF48371">
    <property type="entry name" value="ARM repeat"/>
    <property type="match status" value="1"/>
</dbReference>
<dbReference type="InterPro" id="IPR011959">
    <property type="entry name" value="CHP02270"/>
</dbReference>
<evidence type="ECO:0000313" key="2">
    <source>
        <dbReference type="EMBL" id="GBC62130.1"/>
    </source>
</evidence>
<organism evidence="2 3">
    <name type="scientific">Desulfonema ishimotonii</name>
    <dbReference type="NCBI Taxonomy" id="45657"/>
    <lineage>
        <taxon>Bacteria</taxon>
        <taxon>Pseudomonadati</taxon>
        <taxon>Thermodesulfobacteriota</taxon>
        <taxon>Desulfobacteria</taxon>
        <taxon>Desulfobacterales</taxon>
        <taxon>Desulfococcaceae</taxon>
        <taxon>Desulfonema</taxon>
    </lineage>
</organism>
<dbReference type="RefSeq" id="WP_166405118.1">
    <property type="nucleotide sequence ID" value="NZ_BEXT01000001.1"/>
</dbReference>
<feature type="region of interest" description="Disordered" evidence="1">
    <location>
        <begin position="304"/>
        <end position="334"/>
    </location>
</feature>
<reference evidence="3" key="1">
    <citation type="submission" date="2017-11" db="EMBL/GenBank/DDBJ databases">
        <authorList>
            <person name="Watanabe M."/>
            <person name="Kojima H."/>
        </authorList>
    </citation>
    <scope>NUCLEOTIDE SEQUENCE [LARGE SCALE GENOMIC DNA]</scope>
    <source>
        <strain evidence="3">Tokyo 01</strain>
    </source>
</reference>
<dbReference type="Gene3D" id="1.25.10.10">
    <property type="entry name" value="Leucine-rich Repeat Variant"/>
    <property type="match status" value="1"/>
</dbReference>
<dbReference type="NCBIfam" id="TIGR02270">
    <property type="entry name" value="TIGR02270 family protein"/>
    <property type="match status" value="1"/>
</dbReference>